<name>A0ACC0INQ5_9ERIC</name>
<evidence type="ECO:0000313" key="2">
    <source>
        <dbReference type="Proteomes" id="UP001060215"/>
    </source>
</evidence>
<evidence type="ECO:0000313" key="1">
    <source>
        <dbReference type="EMBL" id="KAI8026683.1"/>
    </source>
</evidence>
<dbReference type="EMBL" id="CM045760">
    <property type="protein sequence ID" value="KAI8026683.1"/>
    <property type="molecule type" value="Genomic_DNA"/>
</dbReference>
<organism evidence="1 2">
    <name type="scientific">Camellia lanceoleosa</name>
    <dbReference type="NCBI Taxonomy" id="1840588"/>
    <lineage>
        <taxon>Eukaryota</taxon>
        <taxon>Viridiplantae</taxon>
        <taxon>Streptophyta</taxon>
        <taxon>Embryophyta</taxon>
        <taxon>Tracheophyta</taxon>
        <taxon>Spermatophyta</taxon>
        <taxon>Magnoliopsida</taxon>
        <taxon>eudicotyledons</taxon>
        <taxon>Gunneridae</taxon>
        <taxon>Pentapetalae</taxon>
        <taxon>asterids</taxon>
        <taxon>Ericales</taxon>
        <taxon>Theaceae</taxon>
        <taxon>Camellia</taxon>
    </lineage>
</organism>
<accession>A0ACC0INQ5</accession>
<comment type="caution">
    <text evidence="1">The sequence shown here is derived from an EMBL/GenBank/DDBJ whole genome shotgun (WGS) entry which is preliminary data.</text>
</comment>
<sequence length="310" mass="34672">MVASSSSPQDPPKLPSRRLPPPCWSPDETVALIDAYRDKWYSLKRGNLRASHWQEVADDLSSRCPISAGKSPKTSVQCRHKMEKLRKRYRAEIQRALAMTPNGQRFNSSWVHFDRMDLMEKGPNSVSVMVDSSPIDEDDDDEEDLYQSVKRGVTENLSVHGSTSNGIGGFRIKIPGRSSVTVVPGTKKSYHNPILNPNFVSTRVARDGYSERLGLGKRGGGGSGDGVGMKREGDPVAEMVVAIKGLGDGFVRMERMKMEMAREVEAMRREMEMKRTEMILESQERIVEAFGKALSEKRNKKAKRMPTPEA</sequence>
<proteinExistence type="predicted"/>
<keyword evidence="2" id="KW-1185">Reference proteome</keyword>
<reference evidence="1 2" key="1">
    <citation type="journal article" date="2022" name="Plant J.">
        <title>Chromosome-level genome of Camellia lanceoleosa provides a valuable resource for understanding genome evolution and self-incompatibility.</title>
        <authorList>
            <person name="Gong W."/>
            <person name="Xiao S."/>
            <person name="Wang L."/>
            <person name="Liao Z."/>
            <person name="Chang Y."/>
            <person name="Mo W."/>
            <person name="Hu G."/>
            <person name="Li W."/>
            <person name="Zhao G."/>
            <person name="Zhu H."/>
            <person name="Hu X."/>
            <person name="Ji K."/>
            <person name="Xiang X."/>
            <person name="Song Q."/>
            <person name="Yuan D."/>
            <person name="Jin S."/>
            <person name="Zhang L."/>
        </authorList>
    </citation>
    <scope>NUCLEOTIDE SEQUENCE [LARGE SCALE GENOMIC DNA]</scope>
    <source>
        <strain evidence="1">SQ_2022a</strain>
    </source>
</reference>
<dbReference type="Proteomes" id="UP001060215">
    <property type="component" value="Chromosome 3"/>
</dbReference>
<gene>
    <name evidence="1" type="ORF">LOK49_LG02G00878</name>
</gene>
<protein>
    <submittedName>
        <fullName evidence="1">Trihelix transcription factor ASIL2</fullName>
    </submittedName>
</protein>